<feature type="domain" description="Metallo-beta-lactamase" evidence="1">
    <location>
        <begin position="21"/>
        <end position="229"/>
    </location>
</feature>
<dbReference type="InterPro" id="IPR050855">
    <property type="entry name" value="NDM-1-like"/>
</dbReference>
<sequence length="250" mass="26293">MTMPAPWVEDRPGFFRITVAATNCYLVLAADGVTLVDAGLPASRKVLDALLKHLGLRVQDIDAVLLTHGHFDHVGVARSLHASGVPVRVHTADRRLARHPYRYRPAVARVPYLLTHPSGMPIIGRMAAAGALAVRGVDAEASVPPSGVMDVPGRPTVVHTPGHTDGHCAFFFRAHGILLSGDALVTLDPYTGVRGPQIVANAATKDAAQSLRSLDALESTGAAVVLPGHGDPWTTGVAAAVQRARIVGEH</sequence>
<accession>A0ABU3GC75</accession>
<dbReference type="Pfam" id="PF00753">
    <property type="entry name" value="Lactamase_B"/>
    <property type="match status" value="1"/>
</dbReference>
<dbReference type="SUPFAM" id="SSF56281">
    <property type="entry name" value="Metallo-hydrolase/oxidoreductase"/>
    <property type="match status" value="1"/>
</dbReference>
<name>A0ABU3GC75_9MICO</name>
<proteinExistence type="predicted"/>
<dbReference type="EMBL" id="JAUZVV010000002">
    <property type="protein sequence ID" value="MDT3317091.1"/>
    <property type="molecule type" value="Genomic_DNA"/>
</dbReference>
<evidence type="ECO:0000259" key="1">
    <source>
        <dbReference type="SMART" id="SM00849"/>
    </source>
</evidence>
<gene>
    <name evidence="2" type="ORF">Q9S71_09680</name>
</gene>
<organism evidence="2 3">
    <name type="scientific">Microbacterium gawkjiense</name>
    <dbReference type="NCBI Taxonomy" id="3067309"/>
    <lineage>
        <taxon>Bacteria</taxon>
        <taxon>Bacillati</taxon>
        <taxon>Actinomycetota</taxon>
        <taxon>Actinomycetes</taxon>
        <taxon>Micrococcales</taxon>
        <taxon>Microbacteriaceae</taxon>
        <taxon>Microbacterium</taxon>
    </lineage>
</organism>
<evidence type="ECO:0000313" key="3">
    <source>
        <dbReference type="Proteomes" id="UP001251849"/>
    </source>
</evidence>
<dbReference type="PANTHER" id="PTHR42951:SF14">
    <property type="entry name" value="METALLO-BETA-LACTAMASE SUPERFAMILY PROTEIN"/>
    <property type="match status" value="1"/>
</dbReference>
<evidence type="ECO:0000313" key="2">
    <source>
        <dbReference type="EMBL" id="MDT3317091.1"/>
    </source>
</evidence>
<dbReference type="PANTHER" id="PTHR42951">
    <property type="entry name" value="METALLO-BETA-LACTAMASE DOMAIN-CONTAINING"/>
    <property type="match status" value="1"/>
</dbReference>
<protein>
    <submittedName>
        <fullName evidence="2">MBL fold metallo-hydrolase</fullName>
    </submittedName>
</protein>
<dbReference type="InterPro" id="IPR036866">
    <property type="entry name" value="RibonucZ/Hydroxyglut_hydro"/>
</dbReference>
<dbReference type="InterPro" id="IPR001279">
    <property type="entry name" value="Metallo-B-lactamas"/>
</dbReference>
<dbReference type="CDD" id="cd07721">
    <property type="entry name" value="yflN-like_MBL-fold"/>
    <property type="match status" value="1"/>
</dbReference>
<dbReference type="Gene3D" id="3.60.15.10">
    <property type="entry name" value="Ribonuclease Z/Hydroxyacylglutathione hydrolase-like"/>
    <property type="match status" value="1"/>
</dbReference>
<keyword evidence="3" id="KW-1185">Reference proteome</keyword>
<dbReference type="RefSeq" id="WP_311862034.1">
    <property type="nucleotide sequence ID" value="NZ_JAUZVV010000002.1"/>
</dbReference>
<dbReference type="Proteomes" id="UP001251849">
    <property type="component" value="Unassembled WGS sequence"/>
</dbReference>
<comment type="caution">
    <text evidence="2">The sequence shown here is derived from an EMBL/GenBank/DDBJ whole genome shotgun (WGS) entry which is preliminary data.</text>
</comment>
<reference evidence="2 3" key="1">
    <citation type="submission" date="2023-08" db="EMBL/GenBank/DDBJ databases">
        <title>Microbacterium aquilitoris sp. nov. and Microbacterium gwkjibeachense sp. nov., isolated from beach.</title>
        <authorList>
            <person name="Lee S.D."/>
            <person name="Yang H."/>
            <person name="Kim I."/>
        </authorList>
    </citation>
    <scope>NUCLEOTIDE SEQUENCE [LARGE SCALE GENOMIC DNA]</scope>
    <source>
        <strain evidence="2 3">KSW4-11</strain>
    </source>
</reference>
<dbReference type="SMART" id="SM00849">
    <property type="entry name" value="Lactamase_B"/>
    <property type="match status" value="1"/>
</dbReference>